<protein>
    <recommendedName>
        <fullName evidence="2">aminomethyltransferase</fullName>
        <ecNumber evidence="2">2.1.2.10</ecNumber>
    </recommendedName>
    <alternativeName>
        <fullName evidence="5">Glycine cleavage system T protein</fullName>
    </alternativeName>
</protein>
<evidence type="ECO:0000256" key="1">
    <source>
        <dbReference type="ARBA" id="ARBA00008609"/>
    </source>
</evidence>
<dbReference type="Pfam" id="PF08669">
    <property type="entry name" value="GCV_T_C"/>
    <property type="match status" value="1"/>
</dbReference>
<dbReference type="InterPro" id="IPR027266">
    <property type="entry name" value="TrmE/GcvT-like"/>
</dbReference>
<dbReference type="EC" id="2.1.2.10" evidence="2"/>
<dbReference type="GO" id="GO:0006546">
    <property type="term" value="P:glycine catabolic process"/>
    <property type="evidence" value="ECO:0007669"/>
    <property type="project" value="InterPro"/>
</dbReference>
<dbReference type="GO" id="GO:0004047">
    <property type="term" value="F:aminomethyltransferase activity"/>
    <property type="evidence" value="ECO:0007669"/>
    <property type="project" value="UniProtKB-EC"/>
</dbReference>
<keyword evidence="4" id="KW-0808">Transferase</keyword>
<dbReference type="Gene3D" id="3.30.1360.120">
    <property type="entry name" value="Probable tRNA modification gtpase trme, domain 1"/>
    <property type="match status" value="1"/>
</dbReference>
<evidence type="ECO:0000256" key="6">
    <source>
        <dbReference type="ARBA" id="ARBA00047665"/>
    </source>
</evidence>
<dbReference type="InterPro" id="IPR013977">
    <property type="entry name" value="GcvT_C"/>
</dbReference>
<feature type="domain" description="GCVT N-terminal" evidence="7">
    <location>
        <begin position="8"/>
        <end position="261"/>
    </location>
</feature>
<dbReference type="PANTHER" id="PTHR43757">
    <property type="entry name" value="AMINOMETHYLTRANSFERASE"/>
    <property type="match status" value="1"/>
</dbReference>
<dbReference type="PANTHER" id="PTHR43757:SF2">
    <property type="entry name" value="AMINOMETHYLTRANSFERASE, MITOCHONDRIAL"/>
    <property type="match status" value="1"/>
</dbReference>
<dbReference type="GO" id="GO:0005960">
    <property type="term" value="C:glycine cleavage complex"/>
    <property type="evidence" value="ECO:0007669"/>
    <property type="project" value="InterPro"/>
</dbReference>
<dbReference type="SUPFAM" id="SSF101790">
    <property type="entry name" value="Aminomethyltransferase beta-barrel domain"/>
    <property type="match status" value="1"/>
</dbReference>
<evidence type="ECO:0000256" key="3">
    <source>
        <dbReference type="ARBA" id="ARBA00022576"/>
    </source>
</evidence>
<dbReference type="NCBIfam" id="TIGR00528">
    <property type="entry name" value="gcvT"/>
    <property type="match status" value="1"/>
</dbReference>
<dbReference type="AlphaFoldDB" id="A0A6J5Z5L4"/>
<dbReference type="SUPFAM" id="SSF103025">
    <property type="entry name" value="Folate-binding domain"/>
    <property type="match status" value="1"/>
</dbReference>
<organism evidence="9">
    <name type="scientific">freshwater metagenome</name>
    <dbReference type="NCBI Taxonomy" id="449393"/>
    <lineage>
        <taxon>unclassified sequences</taxon>
        <taxon>metagenomes</taxon>
        <taxon>ecological metagenomes</taxon>
    </lineage>
</organism>
<dbReference type="NCBIfam" id="NF001567">
    <property type="entry name" value="PRK00389.1"/>
    <property type="match status" value="1"/>
</dbReference>
<dbReference type="Gene3D" id="2.40.30.110">
    <property type="entry name" value="Aminomethyltransferase beta-barrel domains"/>
    <property type="match status" value="1"/>
</dbReference>
<reference evidence="9" key="1">
    <citation type="submission" date="2020-05" db="EMBL/GenBank/DDBJ databases">
        <authorList>
            <person name="Chiriac C."/>
            <person name="Salcher M."/>
            <person name="Ghai R."/>
            <person name="Kavagutti S V."/>
        </authorList>
    </citation>
    <scope>NUCLEOTIDE SEQUENCE</scope>
</reference>
<evidence type="ECO:0000256" key="4">
    <source>
        <dbReference type="ARBA" id="ARBA00022679"/>
    </source>
</evidence>
<evidence type="ECO:0000256" key="2">
    <source>
        <dbReference type="ARBA" id="ARBA00012616"/>
    </source>
</evidence>
<dbReference type="InterPro" id="IPR029043">
    <property type="entry name" value="GcvT/YgfZ_C"/>
</dbReference>
<dbReference type="InterPro" id="IPR006222">
    <property type="entry name" value="GCVT_N"/>
</dbReference>
<dbReference type="Gene3D" id="3.30.70.1400">
    <property type="entry name" value="Aminomethyltransferase beta-barrel domains"/>
    <property type="match status" value="1"/>
</dbReference>
<dbReference type="GO" id="GO:0008483">
    <property type="term" value="F:transaminase activity"/>
    <property type="evidence" value="ECO:0007669"/>
    <property type="project" value="UniProtKB-KW"/>
</dbReference>
<dbReference type="InterPro" id="IPR006223">
    <property type="entry name" value="GcvT"/>
</dbReference>
<comment type="similarity">
    <text evidence="1">Belongs to the GcvT family.</text>
</comment>
<gene>
    <name evidence="9" type="ORF">UFOPK4028_00524</name>
</gene>
<evidence type="ECO:0000256" key="5">
    <source>
        <dbReference type="ARBA" id="ARBA00031395"/>
    </source>
</evidence>
<dbReference type="Gene3D" id="4.10.1250.10">
    <property type="entry name" value="Aminomethyltransferase fragment"/>
    <property type="match status" value="1"/>
</dbReference>
<dbReference type="InterPro" id="IPR028896">
    <property type="entry name" value="GcvT/YgfZ/DmdA"/>
</dbReference>
<evidence type="ECO:0000259" key="8">
    <source>
        <dbReference type="Pfam" id="PF08669"/>
    </source>
</evidence>
<evidence type="ECO:0000259" key="7">
    <source>
        <dbReference type="Pfam" id="PF01571"/>
    </source>
</evidence>
<dbReference type="Pfam" id="PF01571">
    <property type="entry name" value="GCV_T"/>
    <property type="match status" value="1"/>
</dbReference>
<evidence type="ECO:0000313" key="9">
    <source>
        <dbReference type="EMBL" id="CAB4335690.1"/>
    </source>
</evidence>
<feature type="domain" description="Aminomethyltransferase C-terminal" evidence="8">
    <location>
        <begin position="289"/>
        <end position="357"/>
    </location>
</feature>
<dbReference type="EMBL" id="CAESAC010000058">
    <property type="protein sequence ID" value="CAB4335690.1"/>
    <property type="molecule type" value="Genomic_DNA"/>
</dbReference>
<dbReference type="FunFam" id="3.30.70.1400:FF:000001">
    <property type="entry name" value="Aminomethyltransferase"/>
    <property type="match status" value="1"/>
</dbReference>
<comment type="catalytic activity">
    <reaction evidence="6">
        <text>N(6)-[(R)-S(8)-aminomethyldihydrolipoyl]-L-lysyl-[protein] + (6S)-5,6,7,8-tetrahydrofolate = N(6)-[(R)-dihydrolipoyl]-L-lysyl-[protein] + (6R)-5,10-methylene-5,6,7,8-tetrahydrofolate + NH4(+)</text>
        <dbReference type="Rhea" id="RHEA:16945"/>
        <dbReference type="Rhea" id="RHEA-COMP:10475"/>
        <dbReference type="Rhea" id="RHEA-COMP:10492"/>
        <dbReference type="ChEBI" id="CHEBI:15636"/>
        <dbReference type="ChEBI" id="CHEBI:28938"/>
        <dbReference type="ChEBI" id="CHEBI:57453"/>
        <dbReference type="ChEBI" id="CHEBI:83100"/>
        <dbReference type="ChEBI" id="CHEBI:83143"/>
        <dbReference type="EC" id="2.1.2.10"/>
    </reaction>
</comment>
<accession>A0A6J5Z5L4</accession>
<dbReference type="GO" id="GO:0005829">
    <property type="term" value="C:cytosol"/>
    <property type="evidence" value="ECO:0007669"/>
    <property type="project" value="TreeGrafter"/>
</dbReference>
<name>A0A6J5Z5L4_9ZZZZ</name>
<proteinExistence type="inferred from homology"/>
<sequence length="362" mass="38789">MKNSPIAAKHLELNAKMADFGGWLMPIEYQKTGVIEEYNSVRGQVGVFDVSHLGKISVVGEGSLQFLNSAFTNDLNRIKPGQAQYTLICNASGGVIDDLIAYQNSATDFFLVPNAANASAVFEVLNSTAPSGITVSNLHEKFAVFAVQGPRSVELLNALGIDTGIDYMQFLKAQIGSGELIVCRTGYTGELGFEIIPTWQDADKVWDQLMAAALKLNGAACGLGARDVLRTEMGYPLHGHELSLSISPVEAAASWAVGFDKQEFTGKAVLVDQKQNGTKLKLKAILATDRAIPRKDMQVKNQNGEVIGTVTSGTFSPALRKGIGLALISSAIQKGDSVVIDVRGRDSIFEVVTLPFVPSKVR</sequence>
<keyword evidence="3" id="KW-0032">Aminotransferase</keyword>
<dbReference type="PIRSF" id="PIRSF006487">
    <property type="entry name" value="GcvT"/>
    <property type="match status" value="1"/>
</dbReference>